<proteinExistence type="inferred from homology"/>
<dbReference type="Pfam" id="PF00497">
    <property type="entry name" value="SBP_bac_3"/>
    <property type="match status" value="2"/>
</dbReference>
<organism evidence="7 8">
    <name type="scientific">Streptococcus ratti</name>
    <dbReference type="NCBI Taxonomy" id="1341"/>
    <lineage>
        <taxon>Bacteria</taxon>
        <taxon>Bacillati</taxon>
        <taxon>Bacillota</taxon>
        <taxon>Bacilli</taxon>
        <taxon>Lactobacillales</taxon>
        <taxon>Streptococcaceae</taxon>
        <taxon>Streptococcus</taxon>
    </lineage>
</organism>
<accession>A0A7X9QGS7</accession>
<gene>
    <name evidence="7" type="ORF">HHO37_04920</name>
</gene>
<evidence type="ECO:0000259" key="6">
    <source>
        <dbReference type="SMART" id="SM00062"/>
    </source>
</evidence>
<dbReference type="RefSeq" id="WP_003088574.1">
    <property type="nucleotide sequence ID" value="NZ_CP043405.1"/>
</dbReference>
<dbReference type="PROSITE" id="PS51257">
    <property type="entry name" value="PROKAR_LIPOPROTEIN"/>
    <property type="match status" value="1"/>
</dbReference>
<dbReference type="AlphaFoldDB" id="A0A7X9QGS7"/>
<evidence type="ECO:0000313" key="7">
    <source>
        <dbReference type="EMBL" id="NMD49029.1"/>
    </source>
</evidence>
<evidence type="ECO:0000256" key="2">
    <source>
        <dbReference type="ARBA" id="ARBA00010333"/>
    </source>
</evidence>
<dbReference type="EMBL" id="JABASA010000008">
    <property type="protein sequence ID" value="NMD49029.1"/>
    <property type="molecule type" value="Genomic_DNA"/>
</dbReference>
<reference evidence="7 8" key="1">
    <citation type="submission" date="2020-04" db="EMBL/GenBank/DDBJ databases">
        <title>MicrobeNet Type strains.</title>
        <authorList>
            <person name="Nicholson A.C."/>
        </authorList>
    </citation>
    <scope>NUCLEOTIDE SEQUENCE [LARGE SCALE GENOMIC DNA]</scope>
    <source>
        <strain evidence="7 8">DSM 22768</strain>
    </source>
</reference>
<evidence type="ECO:0000256" key="5">
    <source>
        <dbReference type="SAM" id="SignalP"/>
    </source>
</evidence>
<evidence type="ECO:0000256" key="4">
    <source>
        <dbReference type="RuleBase" id="RU003744"/>
    </source>
</evidence>
<comment type="caution">
    <text evidence="7">The sequence shown here is derived from an EMBL/GenBank/DDBJ whole genome shotgun (WGS) entry which is preliminary data.</text>
</comment>
<protein>
    <submittedName>
        <fullName evidence="7">Transporter substrate-binding domain-containing protein</fullName>
    </submittedName>
</protein>
<evidence type="ECO:0000256" key="3">
    <source>
        <dbReference type="ARBA" id="ARBA00022729"/>
    </source>
</evidence>
<dbReference type="InterPro" id="IPR018313">
    <property type="entry name" value="SBP_3_CS"/>
</dbReference>
<dbReference type="Proteomes" id="UP000532121">
    <property type="component" value="Unassembled WGS sequence"/>
</dbReference>
<feature type="signal peptide" evidence="5">
    <location>
        <begin position="1"/>
        <end position="19"/>
    </location>
</feature>
<dbReference type="Gene3D" id="3.40.190.10">
    <property type="entry name" value="Periplasmic binding protein-like II"/>
    <property type="match status" value="2"/>
</dbReference>
<dbReference type="PANTHER" id="PTHR35936:SF34">
    <property type="entry name" value="ABC TRANSPORTER EXTRACELLULAR-BINDING PROTEIN YCKB-RELATED"/>
    <property type="match status" value="1"/>
</dbReference>
<evidence type="ECO:0000313" key="8">
    <source>
        <dbReference type="Proteomes" id="UP000532121"/>
    </source>
</evidence>
<sequence length="283" mass="31646">MKKKIFTALGLLMAAVFLAACSQSSSSGQRNWDKIEKRGTLKVATAGTLYPQSYHDDNNKLTGYDVEILKEIGKRLGLKIQFTEMGVDGMLTAVKSGQVDIANFSLEDGNKNISKFLRTSPYKYSFTSMVVRSKDDSGIHSWSDIKGKKAAGAASTNYMKIAKKLGAKLVVYDNVTNDVYMKDLVDGRTDVIINDYYLQKMAVAAVKDKYPVKINKGIYANPYSTSFTLSLKNKVLQKKINKAMKDMRKDGSLSKLSKKFFQGEDVTKKRQNNYKKIDISKID</sequence>
<dbReference type="InterPro" id="IPR001638">
    <property type="entry name" value="Solute-binding_3/MltF_N"/>
</dbReference>
<comment type="similarity">
    <text evidence="2 4">Belongs to the bacterial solute-binding protein 3 family.</text>
</comment>
<evidence type="ECO:0000256" key="1">
    <source>
        <dbReference type="ARBA" id="ARBA00004196"/>
    </source>
</evidence>
<dbReference type="SUPFAM" id="SSF53850">
    <property type="entry name" value="Periplasmic binding protein-like II"/>
    <property type="match status" value="1"/>
</dbReference>
<dbReference type="SMART" id="SM00062">
    <property type="entry name" value="PBPb"/>
    <property type="match status" value="1"/>
</dbReference>
<comment type="subcellular location">
    <subcellularLocation>
        <location evidence="1">Cell envelope</location>
    </subcellularLocation>
</comment>
<feature type="chain" id="PRO_5038722268" evidence="5">
    <location>
        <begin position="20"/>
        <end position="283"/>
    </location>
</feature>
<feature type="domain" description="Solute-binding protein family 3/N-terminal" evidence="6">
    <location>
        <begin position="40"/>
        <end position="264"/>
    </location>
</feature>
<dbReference type="PROSITE" id="PS01039">
    <property type="entry name" value="SBP_BACTERIAL_3"/>
    <property type="match status" value="1"/>
</dbReference>
<dbReference type="GO" id="GO:0030313">
    <property type="term" value="C:cell envelope"/>
    <property type="evidence" value="ECO:0007669"/>
    <property type="project" value="UniProtKB-SubCell"/>
</dbReference>
<keyword evidence="3 5" id="KW-0732">Signal</keyword>
<dbReference type="PANTHER" id="PTHR35936">
    <property type="entry name" value="MEMBRANE-BOUND LYTIC MUREIN TRANSGLYCOSYLASE F"/>
    <property type="match status" value="1"/>
</dbReference>
<name>A0A7X9QGS7_STRRT</name>